<dbReference type="Pfam" id="PF24809">
    <property type="entry name" value="DUF7708"/>
    <property type="match status" value="1"/>
</dbReference>
<dbReference type="GeneID" id="69011120"/>
<feature type="region of interest" description="Disordered" evidence="2">
    <location>
        <begin position="1471"/>
        <end position="1491"/>
    </location>
</feature>
<evidence type="ECO:0000313" key="5">
    <source>
        <dbReference type="EMBL" id="KAF3798061.1"/>
    </source>
</evidence>
<dbReference type="RefSeq" id="XP_045257221.1">
    <property type="nucleotide sequence ID" value="XM_045404021.1"/>
</dbReference>
<evidence type="ECO:0000256" key="1">
    <source>
        <dbReference type="ARBA" id="ARBA00022737"/>
    </source>
</evidence>
<dbReference type="EMBL" id="WVTB01000103">
    <property type="protein sequence ID" value="KAF3798061.1"/>
    <property type="molecule type" value="Genomic_DNA"/>
</dbReference>
<dbReference type="Gene3D" id="3.40.50.300">
    <property type="entry name" value="P-loop containing nucleotide triphosphate hydrolases"/>
    <property type="match status" value="1"/>
</dbReference>
<dbReference type="InterPro" id="IPR027417">
    <property type="entry name" value="P-loop_NTPase"/>
</dbReference>
<dbReference type="Pfam" id="PF24883">
    <property type="entry name" value="NPHP3_N"/>
    <property type="match status" value="1"/>
</dbReference>
<sequence length="1584" mass="179797">MEGWKPETAFSVALKEFISRPTNSKRKTPTFIQRVLDGEWTTPHDVNEELQRLETETSQRTTRRVLRNVFNAVSNYSGVIGVLCQADPYPSALVWGGLKAVIECFHRYSDLFKRLVGQLDALAQQLNRLKHYEALFSASEDMMDLIVFSYKSIIRFWITVEDQCRAPAYKLALKSLTSFNTTRVEEIVADVNAKIDNIEKYLPIIQEQFSRRDKADASKERAQAQVTLSRILQTMSESREEAKRKQVYTWIAGAHGSVLSDSNASRHKRRLGRQLDGTGQWLLEDYHFRHWLEPDSGSNVLWLRGGAGVGKSIICSHAINELERLRPKAAIASHFFSFDEEETPMDIYRSLAVQLYESLYGDTGEVSERLWSLLRGDVAKQVDLQRAIKALLLEASSAFVFIDGLDEQCEDLKKNKRWDQVSDIISFLNATAQETEIALKLWYSSQDNQSIRNLLSESEEIQLGAAINSIDIERFLTLSLTSTQFLEIESSIKAMILKNLKKQVNGSFLWASLMIDVIKEAPTVRHIFHIVEEGFPDDFETYLQRMISRYPHSIHEFISKHQLKITSNVLSCLLHAKRPLLIDELCEAIEIYRTKPGEDIDPAGRVLRSQLQDSLGPLIRVENITATRKEQICTLSHAAVKKLLESRPDILSQKAACRISPNILAQGCLKYLQQPRYRHLLNVETDVIATECGKSIEGHAFLEYAAKYWHRHLDELQYSKDLGDMVMDFVCSPNFRTCLQVQSLSFGRKKTPYLLHIALSDLALGQFDIRHTKRGDLHEIQLFKPFPRWLTTEHTDGAQRQKEYNDAIIEWSHFLSRYSTYRGTFKGDVRRCLWSTLGARNFLHKFPTAFKCFILEDRTNNSENDGLIYDRVSPDGSEIDLMKLEEPTPNTNDLQLKIERWTIRRGSSRPKRLGIQTIAVDRNDLQLYCGELTRGVPERAPMVDATRDGRLLRIGSRLYSGVSGGRPCFRMIHLDDDAPAYMETTASSERHYAIACRGRISVQDLRGDAIFPPKTPNISRQPTLRDEVSKDDSEYDSDCSSTTTTSRSTAAGSTLSRPQYGPEDGATFEASGFDSESIELHSSFSDEAGHKFSDWSDTTSSTHSAELSWSEGSTAFQSDEAQEPLRGFEDGYDSGSNNELNDVDSVEQKFLASDISLSGDSVDRIAESSSSLRSVKTLDMFTNQNAEYESSDDSDESTNSIASDQSSSSGSSRSEANEDVQVARRRLELLLGNRRNGVKGPLCEILVFRLNGTNEHERRRLFRFRQRMSCRLYASPPVFHPNKDLLVWPLGDCKILFADFIHKKYFIRTVSKSKPKGCQVSVQCNFSSCGQYLHVASLQGVKMRFTDGESRLGLRLIVSTHRLSKRKLVRSPPRMVYQTSVKLAKNFFEEEKLDVMNLPTVLTWGVNHLYVAEKSLELLVYRLPLFKDVEKRDRTPESPRGVVRNMGNLFLPRSAESRKVHFFVVRDDGDGPEAATEEGVRGTQKHTASSSKDKYTAHVLLGAQNEGGTPEWFRGTSRIVFAPKMAPQGVHLTQEQLGGWSGDIKGQDAMTDQNVDHGKGREITSMLERFEAMEDFEFVPYLHH</sequence>
<feature type="region of interest" description="Disordered" evidence="2">
    <location>
        <begin position="1186"/>
        <end position="1219"/>
    </location>
</feature>
<comment type="caution">
    <text evidence="5">The sequence shown here is derived from an EMBL/GenBank/DDBJ whole genome shotgun (WGS) entry which is preliminary data.</text>
</comment>
<evidence type="ECO:0000313" key="6">
    <source>
        <dbReference type="Proteomes" id="UP000613401"/>
    </source>
</evidence>
<keyword evidence="6" id="KW-1185">Reference proteome</keyword>
<feature type="domain" description="DUF7708" evidence="3">
    <location>
        <begin position="65"/>
        <end position="201"/>
    </location>
</feature>
<proteinExistence type="predicted"/>
<keyword evidence="1" id="KW-0677">Repeat</keyword>
<feature type="region of interest" description="Disordered" evidence="2">
    <location>
        <begin position="1117"/>
        <end position="1141"/>
    </location>
</feature>
<dbReference type="SUPFAM" id="SSF52540">
    <property type="entry name" value="P-loop containing nucleoside triphosphate hydrolases"/>
    <property type="match status" value="1"/>
</dbReference>
<dbReference type="InterPro" id="IPR056125">
    <property type="entry name" value="DUF7708"/>
</dbReference>
<gene>
    <name evidence="5" type="ORF">GCG54_00003964</name>
</gene>
<feature type="region of interest" description="Disordered" evidence="2">
    <location>
        <begin position="1007"/>
        <end position="1070"/>
    </location>
</feature>
<protein>
    <recommendedName>
        <fullName evidence="7">NACHT domain-containing protein</fullName>
    </recommendedName>
</protein>
<reference evidence="5" key="2">
    <citation type="submission" date="2020-03" db="EMBL/GenBank/DDBJ databases">
        <authorList>
            <person name="Fu F.-F."/>
            <person name="Chen J."/>
        </authorList>
    </citation>
    <scope>NUCLEOTIDE SEQUENCE</scope>
    <source>
        <strain evidence="5">Lc1</strain>
    </source>
</reference>
<feature type="compositionally biased region" description="Basic and acidic residues" evidence="2">
    <location>
        <begin position="1023"/>
        <end position="1032"/>
    </location>
</feature>
<reference evidence="5" key="1">
    <citation type="journal article" date="2020" name="Phytopathology">
        <title>Genome sequence and comparative analysis of Colletotrichum gloeosporioides isolated from Liriodendron leaves.</title>
        <authorList>
            <person name="Fu F.F."/>
            <person name="Hao Z."/>
            <person name="Wang P."/>
            <person name="Lu Y."/>
            <person name="Xue L.J."/>
            <person name="Wei G."/>
            <person name="Tian Y."/>
            <person name="Baishi H."/>
            <person name="Xu H."/>
            <person name="Shi J."/>
            <person name="Cheng T."/>
            <person name="Wang G."/>
            <person name="Yi Y."/>
            <person name="Chen J."/>
        </authorList>
    </citation>
    <scope>NUCLEOTIDE SEQUENCE</scope>
    <source>
        <strain evidence="5">Lc1</strain>
    </source>
</reference>
<organism evidence="5 6">
    <name type="scientific">Colletotrichum gloeosporioides</name>
    <name type="common">Anthracnose fungus</name>
    <name type="synonym">Glomerella cingulata</name>
    <dbReference type="NCBI Taxonomy" id="474922"/>
    <lineage>
        <taxon>Eukaryota</taxon>
        <taxon>Fungi</taxon>
        <taxon>Dikarya</taxon>
        <taxon>Ascomycota</taxon>
        <taxon>Pezizomycotina</taxon>
        <taxon>Sordariomycetes</taxon>
        <taxon>Hypocreomycetidae</taxon>
        <taxon>Glomerellales</taxon>
        <taxon>Glomerellaceae</taxon>
        <taxon>Colletotrichum</taxon>
        <taxon>Colletotrichum gloeosporioides species complex</taxon>
    </lineage>
</organism>
<feature type="compositionally biased region" description="Low complexity" evidence="2">
    <location>
        <begin position="1038"/>
        <end position="1056"/>
    </location>
</feature>
<name>A0A8H4C6G7_COLGL</name>
<feature type="compositionally biased region" description="Low complexity" evidence="2">
    <location>
        <begin position="1197"/>
        <end position="1214"/>
    </location>
</feature>
<dbReference type="PANTHER" id="PTHR10039:SF17">
    <property type="entry name" value="FUNGAL STAND N-TERMINAL GOODBYE DOMAIN-CONTAINING PROTEIN-RELATED"/>
    <property type="match status" value="1"/>
</dbReference>
<accession>A0A8H4C6G7</accession>
<dbReference type="Proteomes" id="UP000613401">
    <property type="component" value="Unassembled WGS sequence"/>
</dbReference>
<dbReference type="InterPro" id="IPR056884">
    <property type="entry name" value="NPHP3-like_N"/>
</dbReference>
<evidence type="ECO:0000259" key="3">
    <source>
        <dbReference type="Pfam" id="PF24809"/>
    </source>
</evidence>
<evidence type="ECO:0000256" key="2">
    <source>
        <dbReference type="SAM" id="MobiDB-lite"/>
    </source>
</evidence>
<feature type="domain" description="Nephrocystin 3-like N-terminal" evidence="4">
    <location>
        <begin position="277"/>
        <end position="445"/>
    </location>
</feature>
<dbReference type="PANTHER" id="PTHR10039">
    <property type="entry name" value="AMELOGENIN"/>
    <property type="match status" value="1"/>
</dbReference>
<evidence type="ECO:0000259" key="4">
    <source>
        <dbReference type="Pfam" id="PF24883"/>
    </source>
</evidence>
<evidence type="ECO:0008006" key="7">
    <source>
        <dbReference type="Google" id="ProtNLM"/>
    </source>
</evidence>